<feature type="region of interest" description="Disordered" evidence="1">
    <location>
        <begin position="1"/>
        <end position="98"/>
    </location>
</feature>
<reference evidence="2" key="2">
    <citation type="journal article" date="2024" name="Plant">
        <title>Genomic evolution and insights into agronomic trait innovations of Sesamum species.</title>
        <authorList>
            <person name="Miao H."/>
            <person name="Wang L."/>
            <person name="Qu L."/>
            <person name="Liu H."/>
            <person name="Sun Y."/>
            <person name="Le M."/>
            <person name="Wang Q."/>
            <person name="Wei S."/>
            <person name="Zheng Y."/>
            <person name="Lin W."/>
            <person name="Duan Y."/>
            <person name="Cao H."/>
            <person name="Xiong S."/>
            <person name="Wang X."/>
            <person name="Wei L."/>
            <person name="Li C."/>
            <person name="Ma Q."/>
            <person name="Ju M."/>
            <person name="Zhao R."/>
            <person name="Li G."/>
            <person name="Mu C."/>
            <person name="Tian Q."/>
            <person name="Mei H."/>
            <person name="Zhang T."/>
            <person name="Gao T."/>
            <person name="Zhang H."/>
        </authorList>
    </citation>
    <scope>NUCLEOTIDE SEQUENCE</scope>
    <source>
        <strain evidence="2">3651</strain>
    </source>
</reference>
<sequence>MKQKENKLKPKEGSGFLIQGWRCPGHPNVGGPPVAQSPRATQGLHRPHRTNGPRPQGTRGTHPQKRDTPLATQASHGPLRSKHKGNIKAQSNLDFTERKADKDDFPVLFFWMEVMVV</sequence>
<keyword evidence="3" id="KW-1185">Reference proteome</keyword>
<organism evidence="2 3">
    <name type="scientific">Sesamum alatum</name>
    <dbReference type="NCBI Taxonomy" id="300844"/>
    <lineage>
        <taxon>Eukaryota</taxon>
        <taxon>Viridiplantae</taxon>
        <taxon>Streptophyta</taxon>
        <taxon>Embryophyta</taxon>
        <taxon>Tracheophyta</taxon>
        <taxon>Spermatophyta</taxon>
        <taxon>Magnoliopsida</taxon>
        <taxon>eudicotyledons</taxon>
        <taxon>Gunneridae</taxon>
        <taxon>Pentapetalae</taxon>
        <taxon>asterids</taxon>
        <taxon>lamiids</taxon>
        <taxon>Lamiales</taxon>
        <taxon>Pedaliaceae</taxon>
        <taxon>Sesamum</taxon>
    </lineage>
</organism>
<evidence type="ECO:0000313" key="2">
    <source>
        <dbReference type="EMBL" id="KAK4419221.1"/>
    </source>
</evidence>
<comment type="caution">
    <text evidence="2">The sequence shown here is derived from an EMBL/GenBank/DDBJ whole genome shotgun (WGS) entry which is preliminary data.</text>
</comment>
<evidence type="ECO:0000313" key="3">
    <source>
        <dbReference type="Proteomes" id="UP001293254"/>
    </source>
</evidence>
<reference evidence="2" key="1">
    <citation type="submission" date="2020-06" db="EMBL/GenBank/DDBJ databases">
        <authorList>
            <person name="Li T."/>
            <person name="Hu X."/>
            <person name="Zhang T."/>
            <person name="Song X."/>
            <person name="Zhang H."/>
            <person name="Dai N."/>
            <person name="Sheng W."/>
            <person name="Hou X."/>
            <person name="Wei L."/>
        </authorList>
    </citation>
    <scope>NUCLEOTIDE SEQUENCE</scope>
    <source>
        <strain evidence="2">3651</strain>
        <tissue evidence="2">Leaf</tissue>
    </source>
</reference>
<evidence type="ECO:0000256" key="1">
    <source>
        <dbReference type="SAM" id="MobiDB-lite"/>
    </source>
</evidence>
<name>A0AAE1XX47_9LAMI</name>
<proteinExistence type="predicted"/>
<accession>A0AAE1XX47</accession>
<dbReference type="AlphaFoldDB" id="A0AAE1XX47"/>
<gene>
    <name evidence="2" type="ORF">Salat_2334900</name>
</gene>
<feature type="compositionally biased region" description="Basic and acidic residues" evidence="1">
    <location>
        <begin position="1"/>
        <end position="12"/>
    </location>
</feature>
<dbReference type="EMBL" id="JACGWO010000009">
    <property type="protein sequence ID" value="KAK4419221.1"/>
    <property type="molecule type" value="Genomic_DNA"/>
</dbReference>
<dbReference type="Proteomes" id="UP001293254">
    <property type="component" value="Unassembled WGS sequence"/>
</dbReference>
<protein>
    <submittedName>
        <fullName evidence="2">Uncharacterized protein</fullName>
    </submittedName>
</protein>